<dbReference type="Proteomes" id="UP000233469">
    <property type="component" value="Unassembled WGS sequence"/>
</dbReference>
<reference evidence="1 2" key="1">
    <citation type="submission" date="2016-04" db="EMBL/GenBank/DDBJ databases">
        <title>Genome analyses suggest a sexual origin of heterokaryosis in a supposedly ancient asexual fungus.</title>
        <authorList>
            <person name="Ropars J."/>
            <person name="Sedzielewska K."/>
            <person name="Noel J."/>
            <person name="Charron P."/>
            <person name="Farinelli L."/>
            <person name="Marton T."/>
            <person name="Kruger M."/>
            <person name="Pelin A."/>
            <person name="Brachmann A."/>
            <person name="Corradi N."/>
        </authorList>
    </citation>
    <scope>NUCLEOTIDE SEQUENCE [LARGE SCALE GENOMIC DNA]</scope>
    <source>
        <strain evidence="1 2">C2</strain>
    </source>
</reference>
<dbReference type="VEuPathDB" id="FungiDB:FUN_016982"/>
<dbReference type="VEuPathDB" id="FungiDB:RhiirFUN_021786"/>
<dbReference type="AlphaFoldDB" id="A0A2N1M5F8"/>
<comment type="caution">
    <text evidence="1">The sequence shown here is derived from an EMBL/GenBank/DDBJ whole genome shotgun (WGS) entry which is preliminary data.</text>
</comment>
<reference evidence="1 2" key="2">
    <citation type="submission" date="2017-10" db="EMBL/GenBank/DDBJ databases">
        <title>Extensive intraspecific genome diversity in a model arbuscular mycorrhizal fungus.</title>
        <authorList>
            <person name="Chen E.C.H."/>
            <person name="Morin E."/>
            <person name="Baudet D."/>
            <person name="Noel J."/>
            <person name="Ndikumana S."/>
            <person name="Charron P."/>
            <person name="St-Onge C."/>
            <person name="Giorgi J."/>
            <person name="Grigoriev I.V."/>
            <person name="Roux C."/>
            <person name="Martin F.M."/>
            <person name="Corradi N."/>
        </authorList>
    </citation>
    <scope>NUCLEOTIDE SEQUENCE [LARGE SCALE GENOMIC DNA]</scope>
    <source>
        <strain evidence="1 2">C2</strain>
    </source>
</reference>
<protein>
    <submittedName>
        <fullName evidence="1">Uncharacterized protein</fullName>
    </submittedName>
</protein>
<gene>
    <name evidence="1" type="ORF">RhiirC2_799143</name>
</gene>
<dbReference type="EMBL" id="LLXL01005028">
    <property type="protein sequence ID" value="PKK56865.1"/>
    <property type="molecule type" value="Genomic_DNA"/>
</dbReference>
<accession>A0A2N1M5F8</accession>
<evidence type="ECO:0000313" key="1">
    <source>
        <dbReference type="EMBL" id="PKK56865.1"/>
    </source>
</evidence>
<proteinExistence type="predicted"/>
<organism evidence="1 2">
    <name type="scientific">Rhizophagus irregularis</name>
    <dbReference type="NCBI Taxonomy" id="588596"/>
    <lineage>
        <taxon>Eukaryota</taxon>
        <taxon>Fungi</taxon>
        <taxon>Fungi incertae sedis</taxon>
        <taxon>Mucoromycota</taxon>
        <taxon>Glomeromycotina</taxon>
        <taxon>Glomeromycetes</taxon>
        <taxon>Glomerales</taxon>
        <taxon>Glomeraceae</taxon>
        <taxon>Rhizophagus</taxon>
    </lineage>
</organism>
<sequence length="144" mass="15853">MDRVTCRYIKKDGSICGGVCTHTTGCSRHWKLYAKNMKKRPCLLCTYPTDADSGICSKYCSKYSAKFHALNYRMRQKYGAEAFQPSIPEAPVSGSDDGVGTLRLIISGAPIFELSDVAKPLQPRIYEAPVSESDDEDAGLDLFG</sequence>
<dbReference type="VEuPathDB" id="FungiDB:RhiirA1_396453"/>
<evidence type="ECO:0000313" key="2">
    <source>
        <dbReference type="Proteomes" id="UP000233469"/>
    </source>
</evidence>
<name>A0A2N1M5F8_9GLOM</name>